<dbReference type="PROSITE" id="PS51273">
    <property type="entry name" value="GATASE_TYPE_1"/>
    <property type="match status" value="1"/>
</dbReference>
<organism evidence="2 3">
    <name type="scientific">Candidatus Nitrosymbiomonas proteolyticus</name>
    <dbReference type="NCBI Taxonomy" id="2608984"/>
    <lineage>
        <taxon>Bacteria</taxon>
        <taxon>Bacillati</taxon>
        <taxon>Armatimonadota</taxon>
        <taxon>Armatimonadota incertae sedis</taxon>
        <taxon>Candidatus Nitrosymbiomonas</taxon>
    </lineage>
</organism>
<dbReference type="Proteomes" id="UP000662873">
    <property type="component" value="Chromosome"/>
</dbReference>
<accession>A0A809S2K1</accession>
<dbReference type="InterPro" id="IPR011697">
    <property type="entry name" value="Peptidase_C26"/>
</dbReference>
<dbReference type="InterPro" id="IPR044668">
    <property type="entry name" value="PuuD-like"/>
</dbReference>
<dbReference type="CDD" id="cd01745">
    <property type="entry name" value="GATase1_2"/>
    <property type="match status" value="1"/>
</dbReference>
<dbReference type="PANTHER" id="PTHR43235">
    <property type="entry name" value="GLUTAMINE AMIDOTRANSFERASE PB2B2.05-RELATED"/>
    <property type="match status" value="1"/>
</dbReference>
<evidence type="ECO:0000313" key="3">
    <source>
        <dbReference type="Proteomes" id="UP000662873"/>
    </source>
</evidence>
<dbReference type="EMBL" id="AP021858">
    <property type="protein sequence ID" value="BBO22706.1"/>
    <property type="molecule type" value="Genomic_DNA"/>
</dbReference>
<evidence type="ECO:0000256" key="1">
    <source>
        <dbReference type="SAM" id="MobiDB-lite"/>
    </source>
</evidence>
<dbReference type="GO" id="GO:0005829">
    <property type="term" value="C:cytosol"/>
    <property type="evidence" value="ECO:0007669"/>
    <property type="project" value="TreeGrafter"/>
</dbReference>
<feature type="region of interest" description="Disordered" evidence="1">
    <location>
        <begin position="135"/>
        <end position="157"/>
    </location>
</feature>
<dbReference type="PANTHER" id="PTHR43235:SF1">
    <property type="entry name" value="GLUTAMINE AMIDOTRANSFERASE PB2B2.05-RELATED"/>
    <property type="match status" value="1"/>
</dbReference>
<dbReference type="Gene3D" id="3.40.50.880">
    <property type="match status" value="1"/>
</dbReference>
<evidence type="ECO:0000313" key="2">
    <source>
        <dbReference type="EMBL" id="BBO22706.1"/>
    </source>
</evidence>
<name>A0A809S2K1_9BACT</name>
<dbReference type="GO" id="GO:0006598">
    <property type="term" value="P:polyamine catabolic process"/>
    <property type="evidence" value="ECO:0007669"/>
    <property type="project" value="TreeGrafter"/>
</dbReference>
<gene>
    <name evidence="2" type="ORF">NPRO_03010</name>
</gene>
<keyword evidence="2" id="KW-0378">Hydrolase</keyword>
<proteinExistence type="predicted"/>
<reference evidence="2" key="1">
    <citation type="journal article" name="DNA Res.">
        <title>The physiological potential of anammox bacteria as revealed by their core genome structure.</title>
        <authorList>
            <person name="Okubo T."/>
            <person name="Toyoda A."/>
            <person name="Fukuhara K."/>
            <person name="Uchiyama I."/>
            <person name="Harigaya Y."/>
            <person name="Kuroiwa M."/>
            <person name="Suzuki T."/>
            <person name="Murakami Y."/>
            <person name="Suwa Y."/>
            <person name="Takami H."/>
        </authorList>
    </citation>
    <scope>NUCLEOTIDE SEQUENCE</scope>
    <source>
        <strain evidence="2">317325-2</strain>
    </source>
</reference>
<dbReference type="SUPFAM" id="SSF52317">
    <property type="entry name" value="Class I glutamine amidotransferase-like"/>
    <property type="match status" value="1"/>
</dbReference>
<dbReference type="GO" id="GO:0033969">
    <property type="term" value="F:gamma-glutamyl-gamma-aminobutyrate hydrolase activity"/>
    <property type="evidence" value="ECO:0007669"/>
    <property type="project" value="TreeGrafter"/>
</dbReference>
<protein>
    <submittedName>
        <fullName evidence="2">Gamma-glutamyl-gamma-aminobutyrate hydrolase</fullName>
    </submittedName>
</protein>
<dbReference type="KEGG" id="npy:NPRO_03010"/>
<dbReference type="InterPro" id="IPR029062">
    <property type="entry name" value="Class_I_gatase-like"/>
</dbReference>
<sequence>MKPTIALTTDLVLDTRRPDGPPKLNLAWEYSQAISEAGGNPVVLTPQTEVEPLLEWIDGWVIPGGDDIDACRWGEPNHPRAILQRPERFEWEERIFRAAPAELPILGICYGCQFLNVVMGGSLVQHLPDEVGHGNHSGGTWESLVPDPESKLSEAVGGGEIRGRSYHHQSIRAVAPGLEVVARHDDGTVEAVESRQRPWFFGVQWHPERSRDHEANRRLFASLVEAARGYRVGKTVRRGAV</sequence>
<dbReference type="AlphaFoldDB" id="A0A809S2K1"/>
<dbReference type="Pfam" id="PF07722">
    <property type="entry name" value="Peptidase_C26"/>
    <property type="match status" value="1"/>
</dbReference>